<accession>A0A0D9XGL0</accession>
<dbReference type="AlphaFoldDB" id="A0A0D9XGL0"/>
<dbReference type="Gramene" id="LPERR09G15040.1">
    <property type="protein sequence ID" value="LPERR09G15040.1"/>
    <property type="gene ID" value="LPERR09G15040"/>
</dbReference>
<dbReference type="Proteomes" id="UP000032180">
    <property type="component" value="Chromosome 9"/>
</dbReference>
<dbReference type="HOGENOM" id="CLU_2100418_0_0_1"/>
<keyword evidence="2" id="KW-1185">Reference proteome</keyword>
<evidence type="ECO:0000313" key="1">
    <source>
        <dbReference type="EnsemblPlants" id="LPERR09G15040.1"/>
    </source>
</evidence>
<sequence>MTPIDAGVYGDTGNMSLSLTGATMLRHPPWLLRRTGAGECTHADSGVHGGAGNIYEPQPHRATMAAPQLSAGIFPYHHQACAHPTVSSGDVLRLAVEATPVWVAPPNLITSWHRPP</sequence>
<reference evidence="1 2" key="1">
    <citation type="submission" date="2012-08" db="EMBL/GenBank/DDBJ databases">
        <title>Oryza genome evolution.</title>
        <authorList>
            <person name="Wing R.A."/>
        </authorList>
    </citation>
    <scope>NUCLEOTIDE SEQUENCE</scope>
</reference>
<reference evidence="2" key="2">
    <citation type="submission" date="2013-12" db="EMBL/GenBank/DDBJ databases">
        <authorList>
            <person name="Yu Y."/>
            <person name="Lee S."/>
            <person name="de Baynast K."/>
            <person name="Wissotski M."/>
            <person name="Liu L."/>
            <person name="Talag J."/>
            <person name="Goicoechea J."/>
            <person name="Angelova A."/>
            <person name="Jetty R."/>
            <person name="Kudrna D."/>
            <person name="Golser W."/>
            <person name="Rivera L."/>
            <person name="Zhang J."/>
            <person name="Wing R."/>
        </authorList>
    </citation>
    <scope>NUCLEOTIDE SEQUENCE</scope>
</reference>
<reference evidence="1" key="3">
    <citation type="submission" date="2015-04" db="UniProtKB">
        <authorList>
            <consortium name="EnsemblPlants"/>
        </authorList>
    </citation>
    <scope>IDENTIFICATION</scope>
</reference>
<proteinExistence type="predicted"/>
<dbReference type="EnsemblPlants" id="LPERR09G15040.1">
    <property type="protein sequence ID" value="LPERR09G15040.1"/>
    <property type="gene ID" value="LPERR09G15040"/>
</dbReference>
<evidence type="ECO:0000313" key="2">
    <source>
        <dbReference type="Proteomes" id="UP000032180"/>
    </source>
</evidence>
<protein>
    <submittedName>
        <fullName evidence="1">Uncharacterized protein</fullName>
    </submittedName>
</protein>
<name>A0A0D9XGL0_9ORYZ</name>
<organism evidence="1 2">
    <name type="scientific">Leersia perrieri</name>
    <dbReference type="NCBI Taxonomy" id="77586"/>
    <lineage>
        <taxon>Eukaryota</taxon>
        <taxon>Viridiplantae</taxon>
        <taxon>Streptophyta</taxon>
        <taxon>Embryophyta</taxon>
        <taxon>Tracheophyta</taxon>
        <taxon>Spermatophyta</taxon>
        <taxon>Magnoliopsida</taxon>
        <taxon>Liliopsida</taxon>
        <taxon>Poales</taxon>
        <taxon>Poaceae</taxon>
        <taxon>BOP clade</taxon>
        <taxon>Oryzoideae</taxon>
        <taxon>Oryzeae</taxon>
        <taxon>Oryzinae</taxon>
        <taxon>Leersia</taxon>
    </lineage>
</organism>